<evidence type="ECO:0000256" key="6">
    <source>
        <dbReference type="ARBA" id="ARBA00023136"/>
    </source>
</evidence>
<evidence type="ECO:0000256" key="3">
    <source>
        <dbReference type="ARBA" id="ARBA00022475"/>
    </source>
</evidence>
<evidence type="ECO:0000313" key="8">
    <source>
        <dbReference type="EMBL" id="STJ12532.1"/>
    </source>
</evidence>
<keyword evidence="2" id="KW-0813">Transport</keyword>
<dbReference type="AlphaFoldDB" id="A0A376VL19"/>
<dbReference type="GO" id="GO:0006835">
    <property type="term" value="P:dicarboxylic acid transport"/>
    <property type="evidence" value="ECO:0007669"/>
    <property type="project" value="TreeGrafter"/>
</dbReference>
<evidence type="ECO:0000256" key="2">
    <source>
        <dbReference type="ARBA" id="ARBA00022448"/>
    </source>
</evidence>
<gene>
    <name evidence="8" type="primary">gltT_1</name>
    <name evidence="8" type="ORF">NCTC9077_04289</name>
</gene>
<feature type="transmembrane region" description="Helical" evidence="7">
    <location>
        <begin position="104"/>
        <end position="129"/>
    </location>
</feature>
<evidence type="ECO:0000313" key="9">
    <source>
        <dbReference type="Proteomes" id="UP000254495"/>
    </source>
</evidence>
<dbReference type="Proteomes" id="UP000254495">
    <property type="component" value="Unassembled WGS sequence"/>
</dbReference>
<dbReference type="PANTHER" id="PTHR42865:SF7">
    <property type="entry name" value="PROTON_GLUTAMATE-ASPARTATE SYMPORTER"/>
    <property type="match status" value="1"/>
</dbReference>
<keyword evidence="3" id="KW-1003">Cell membrane</keyword>
<dbReference type="GO" id="GO:0005886">
    <property type="term" value="C:plasma membrane"/>
    <property type="evidence" value="ECO:0007669"/>
    <property type="project" value="UniProtKB-SubCell"/>
</dbReference>
<keyword evidence="6 7" id="KW-0472">Membrane</keyword>
<reference evidence="8 9" key="1">
    <citation type="submission" date="2018-06" db="EMBL/GenBank/DDBJ databases">
        <authorList>
            <consortium name="Pathogen Informatics"/>
            <person name="Doyle S."/>
        </authorList>
    </citation>
    <scope>NUCLEOTIDE SEQUENCE [LARGE SCALE GENOMIC DNA]</scope>
    <source>
        <strain evidence="8 9">NCTC9077</strain>
    </source>
</reference>
<evidence type="ECO:0000256" key="5">
    <source>
        <dbReference type="ARBA" id="ARBA00022989"/>
    </source>
</evidence>
<dbReference type="GO" id="GO:0015293">
    <property type="term" value="F:symporter activity"/>
    <property type="evidence" value="ECO:0007669"/>
    <property type="project" value="UniProtKB-KW"/>
</dbReference>
<proteinExistence type="predicted"/>
<keyword evidence="5 7" id="KW-1133">Transmembrane helix</keyword>
<evidence type="ECO:0000256" key="4">
    <source>
        <dbReference type="ARBA" id="ARBA00022692"/>
    </source>
</evidence>
<dbReference type="InterPro" id="IPR001991">
    <property type="entry name" value="Na-dicarboxylate_symporter"/>
</dbReference>
<dbReference type="Pfam" id="PF00375">
    <property type="entry name" value="SDF"/>
    <property type="match status" value="1"/>
</dbReference>
<evidence type="ECO:0000256" key="1">
    <source>
        <dbReference type="ARBA" id="ARBA00004651"/>
    </source>
</evidence>
<comment type="subcellular location">
    <subcellularLocation>
        <location evidence="1">Cell membrane</location>
        <topology evidence="1">Multi-pass membrane protein</topology>
    </subcellularLocation>
</comment>
<dbReference type="Gene3D" id="1.10.3860.10">
    <property type="entry name" value="Sodium:dicarboxylate symporter"/>
    <property type="match status" value="1"/>
</dbReference>
<dbReference type="InterPro" id="IPR036458">
    <property type="entry name" value="Na:dicarbo_symporter_sf"/>
</dbReference>
<accession>A0A376VL19</accession>
<dbReference type="SUPFAM" id="SSF118215">
    <property type="entry name" value="Proton glutamate symport protein"/>
    <property type="match status" value="1"/>
</dbReference>
<name>A0A376VL19_ECOLX</name>
<sequence length="192" mass="21566">MLHTEPKPPEWSASEPFTLKVFISHAFPTSIVDAMAHNEILQIVVFSIFLGCSLTAIGEKGSGHRSRLRFAGTCHVKAHWLRHALRSPDRIRCYFSIDWLNEDLAVMVSAGIFMGEFYFTMLFTLGAAYRVWPSFMVGPCIRRLTRALSEPALLAFTTSSSEAAFPGTLEKLEQFGVSPKICQLCLTHWLLI</sequence>
<dbReference type="PANTHER" id="PTHR42865">
    <property type="entry name" value="PROTON/GLUTAMATE-ASPARTATE SYMPORTER"/>
    <property type="match status" value="1"/>
</dbReference>
<dbReference type="EMBL" id="UGCU01000001">
    <property type="protein sequence ID" value="STJ12532.1"/>
    <property type="molecule type" value="Genomic_DNA"/>
</dbReference>
<evidence type="ECO:0000256" key="7">
    <source>
        <dbReference type="SAM" id="Phobius"/>
    </source>
</evidence>
<organism evidence="8 9">
    <name type="scientific">Escherichia coli</name>
    <dbReference type="NCBI Taxonomy" id="562"/>
    <lineage>
        <taxon>Bacteria</taxon>
        <taxon>Pseudomonadati</taxon>
        <taxon>Pseudomonadota</taxon>
        <taxon>Gammaproteobacteria</taxon>
        <taxon>Enterobacterales</taxon>
        <taxon>Enterobacteriaceae</taxon>
        <taxon>Escherichia</taxon>
    </lineage>
</organism>
<protein>
    <submittedName>
        <fullName evidence="8">Putative symport protein</fullName>
    </submittedName>
</protein>
<keyword evidence="4 7" id="KW-0812">Transmembrane</keyword>